<organism evidence="1">
    <name type="scientific">Arundo donax</name>
    <name type="common">Giant reed</name>
    <name type="synonym">Donax arundinaceus</name>
    <dbReference type="NCBI Taxonomy" id="35708"/>
    <lineage>
        <taxon>Eukaryota</taxon>
        <taxon>Viridiplantae</taxon>
        <taxon>Streptophyta</taxon>
        <taxon>Embryophyta</taxon>
        <taxon>Tracheophyta</taxon>
        <taxon>Spermatophyta</taxon>
        <taxon>Magnoliopsida</taxon>
        <taxon>Liliopsida</taxon>
        <taxon>Poales</taxon>
        <taxon>Poaceae</taxon>
        <taxon>PACMAD clade</taxon>
        <taxon>Arundinoideae</taxon>
        <taxon>Arundineae</taxon>
        <taxon>Arundo</taxon>
    </lineage>
</organism>
<reference evidence="1" key="2">
    <citation type="journal article" date="2015" name="Data Brief">
        <title>Shoot transcriptome of the giant reed, Arundo donax.</title>
        <authorList>
            <person name="Barrero R.A."/>
            <person name="Guerrero F.D."/>
            <person name="Moolhuijzen P."/>
            <person name="Goolsby J.A."/>
            <person name="Tidwell J."/>
            <person name="Bellgard S.E."/>
            <person name="Bellgard M.I."/>
        </authorList>
    </citation>
    <scope>NUCLEOTIDE SEQUENCE</scope>
    <source>
        <tissue evidence="1">Shoot tissue taken approximately 20 cm above the soil surface</tissue>
    </source>
</reference>
<name>A0A0A9I205_ARUDO</name>
<reference evidence="1" key="1">
    <citation type="submission" date="2014-09" db="EMBL/GenBank/DDBJ databases">
        <authorList>
            <person name="Magalhaes I.L.F."/>
            <person name="Oliveira U."/>
            <person name="Santos F.R."/>
            <person name="Vidigal T.H.D.A."/>
            <person name="Brescovit A.D."/>
            <person name="Santos A.J."/>
        </authorList>
    </citation>
    <scope>NUCLEOTIDE SEQUENCE</scope>
    <source>
        <tissue evidence="1">Shoot tissue taken approximately 20 cm above the soil surface</tissue>
    </source>
</reference>
<accession>A0A0A9I205</accession>
<proteinExistence type="predicted"/>
<dbReference type="AlphaFoldDB" id="A0A0A9I205"/>
<evidence type="ECO:0000313" key="1">
    <source>
        <dbReference type="EMBL" id="JAE39188.1"/>
    </source>
</evidence>
<dbReference type="EMBL" id="GBRH01158708">
    <property type="protein sequence ID" value="JAE39188.1"/>
    <property type="molecule type" value="Transcribed_RNA"/>
</dbReference>
<sequence>MYMIRIYSGCMLNIQAQSYYNTFHNLKIQCSLTRSFMEQKHKNFREKLFTVVITTWYIKETADLPESIHSYCPARRHFLCYSPLLSSLETCLVFCANS</sequence>
<protein>
    <submittedName>
        <fullName evidence="1">Uncharacterized protein</fullName>
    </submittedName>
</protein>